<proteinExistence type="predicted"/>
<feature type="signal peptide" evidence="1">
    <location>
        <begin position="1"/>
        <end position="27"/>
    </location>
</feature>
<evidence type="ECO:0000313" key="3">
    <source>
        <dbReference type="Proteomes" id="UP001054945"/>
    </source>
</evidence>
<accession>A0AAV4MHN5</accession>
<feature type="chain" id="PRO_5043585052" description="Secreted protein" evidence="1">
    <location>
        <begin position="28"/>
        <end position="108"/>
    </location>
</feature>
<dbReference type="EMBL" id="BPLR01002220">
    <property type="protein sequence ID" value="GIX71418.1"/>
    <property type="molecule type" value="Genomic_DNA"/>
</dbReference>
<keyword evidence="3" id="KW-1185">Reference proteome</keyword>
<gene>
    <name evidence="2" type="ORF">CEXT_782421</name>
</gene>
<organism evidence="2 3">
    <name type="scientific">Caerostris extrusa</name>
    <name type="common">Bark spider</name>
    <name type="synonym">Caerostris bankana</name>
    <dbReference type="NCBI Taxonomy" id="172846"/>
    <lineage>
        <taxon>Eukaryota</taxon>
        <taxon>Metazoa</taxon>
        <taxon>Ecdysozoa</taxon>
        <taxon>Arthropoda</taxon>
        <taxon>Chelicerata</taxon>
        <taxon>Arachnida</taxon>
        <taxon>Araneae</taxon>
        <taxon>Araneomorphae</taxon>
        <taxon>Entelegynae</taxon>
        <taxon>Araneoidea</taxon>
        <taxon>Araneidae</taxon>
        <taxon>Caerostris</taxon>
    </lineage>
</organism>
<dbReference type="PROSITE" id="PS51257">
    <property type="entry name" value="PROKAR_LIPOPROTEIN"/>
    <property type="match status" value="1"/>
</dbReference>
<name>A0AAV4MHN5_CAEEX</name>
<evidence type="ECO:0000313" key="2">
    <source>
        <dbReference type="EMBL" id="GIX71418.1"/>
    </source>
</evidence>
<evidence type="ECO:0008006" key="4">
    <source>
        <dbReference type="Google" id="ProtNLM"/>
    </source>
</evidence>
<evidence type="ECO:0000256" key="1">
    <source>
        <dbReference type="SAM" id="SignalP"/>
    </source>
</evidence>
<comment type="caution">
    <text evidence="2">The sequence shown here is derived from an EMBL/GenBank/DDBJ whole genome shotgun (WGS) entry which is preliminary data.</text>
</comment>
<sequence>MRLSSAMEWTALSSVVIGCLLQRSCEGDGSSPFLIRICASHSADNVQTWLGRVALTPPPPPMAVNSPHDPHANQSTNVLLVHIPSPSGDWRLNKCAPTSICRRVQWSS</sequence>
<keyword evidence="1" id="KW-0732">Signal</keyword>
<dbReference type="Proteomes" id="UP001054945">
    <property type="component" value="Unassembled WGS sequence"/>
</dbReference>
<reference evidence="2 3" key="1">
    <citation type="submission" date="2021-06" db="EMBL/GenBank/DDBJ databases">
        <title>Caerostris extrusa draft genome.</title>
        <authorList>
            <person name="Kono N."/>
            <person name="Arakawa K."/>
        </authorList>
    </citation>
    <scope>NUCLEOTIDE SEQUENCE [LARGE SCALE GENOMIC DNA]</scope>
</reference>
<dbReference type="AlphaFoldDB" id="A0AAV4MHN5"/>
<protein>
    <recommendedName>
        <fullName evidence="4">Secreted protein</fullName>
    </recommendedName>
</protein>